<sequence length="716" mass="83288">MRKYFCKYKIILLLIVIFVFGLSGIWAEEGKQILINQKDNGNLEYIYRINRDIELRGVSSESKWYFNVEKELEVENFKFNLFLKFSELIRRDISYITVYMNNIPIRSIRLKDEEDQLIKNWQLDIPVETINTGYNELKVKTNSRLTDNSCDDDKNIANWVVIDKKSNYIIDYSRKNLYDKISDFPRPFIGKYEDESKGIGVIIPKNYTEDEISAALTLISHMKEYKKGYDVETTLFKYGDEEIFNFEGLIYVGNFNNIPQEIGNITKSSRKINRNEGNIYRTELSGSQKPVFLILSNDGKSLMNSVKALNNNELKSQMIDTYLSIPRDFNTDIKEEKIDDYIYLSELGLNGIEIKGRNKQVTSIGINIPSNKVLAEESNVNLKLRYSDNLDYDKSMVSLYINGKPLGSKKLERNKRDLDEFKVYIPKEFRRENYYDLRVEFEMIPDGIITCEKYLASEPWAYIKSDSFFFASQQERNLMLLENLPSPFSKNNNIDTTTIIIPDIPTKDDIKIAGRISEMMGIGLKGNKGIIRISRGDSGEENYKSDDLVIFDTPKEYSTDNLIVFGTPNENSEIRNINKSLWFKYNDNYNRVLSNEKIELLPQTYESSTFIELKPSPYNNEKALMTITSLDKKSIIDAVEYFYGREISLFTGDAAIVSKEGDLLNFRFQKESEKPVIDDIPTVNRNTREYLIFAGVVLVFMLISLILYLYKNRRNK</sequence>
<dbReference type="AlphaFoldDB" id="A0A1T5MDC3"/>
<dbReference type="Pfam" id="PF03170">
    <property type="entry name" value="BcsB"/>
    <property type="match status" value="1"/>
</dbReference>
<keyword evidence="8" id="KW-1185">Reference proteome</keyword>
<comment type="subcellular location">
    <subcellularLocation>
        <location evidence="1">Cell membrane</location>
        <topology evidence="1">Single-pass membrane protein</topology>
    </subcellularLocation>
</comment>
<dbReference type="GO" id="GO:0005886">
    <property type="term" value="C:plasma membrane"/>
    <property type="evidence" value="ECO:0007669"/>
    <property type="project" value="UniProtKB-SubCell"/>
</dbReference>
<evidence type="ECO:0000256" key="4">
    <source>
        <dbReference type="ARBA" id="ARBA00022989"/>
    </source>
</evidence>
<dbReference type="STRING" id="36842.SAMN02194393_04488"/>
<dbReference type="Proteomes" id="UP000190285">
    <property type="component" value="Unassembled WGS sequence"/>
</dbReference>
<evidence type="ECO:0000256" key="5">
    <source>
        <dbReference type="ARBA" id="ARBA00023136"/>
    </source>
</evidence>
<dbReference type="PANTHER" id="PTHR39083">
    <property type="entry name" value="CYCLIC DI-GMP-BINDING PROTEIN"/>
    <property type="match status" value="1"/>
</dbReference>
<dbReference type="PANTHER" id="PTHR39083:SF1">
    <property type="entry name" value="CYCLIC DI-GMP-BINDING PROTEIN"/>
    <property type="match status" value="1"/>
</dbReference>
<protein>
    <submittedName>
        <fullName evidence="7">Cellulose synthase subunit</fullName>
    </submittedName>
</protein>
<keyword evidence="2" id="KW-1003">Cell membrane</keyword>
<gene>
    <name evidence="7" type="ORF">SAMN02194393_04488</name>
</gene>
<dbReference type="EMBL" id="FUZT01000014">
    <property type="protein sequence ID" value="SKC86212.1"/>
    <property type="molecule type" value="Genomic_DNA"/>
</dbReference>
<evidence type="ECO:0000256" key="2">
    <source>
        <dbReference type="ARBA" id="ARBA00022475"/>
    </source>
</evidence>
<dbReference type="InterPro" id="IPR018513">
    <property type="entry name" value="Cell_synthase_bac"/>
</dbReference>
<keyword evidence="4 6" id="KW-1133">Transmembrane helix</keyword>
<evidence type="ECO:0000256" key="1">
    <source>
        <dbReference type="ARBA" id="ARBA00004162"/>
    </source>
</evidence>
<reference evidence="7 8" key="1">
    <citation type="submission" date="2017-02" db="EMBL/GenBank/DDBJ databases">
        <authorList>
            <person name="Peterson S.W."/>
        </authorList>
    </citation>
    <scope>NUCLEOTIDE SEQUENCE [LARGE SCALE GENOMIC DNA]</scope>
    <source>
        <strain evidence="7 8">M1</strain>
    </source>
</reference>
<evidence type="ECO:0000313" key="8">
    <source>
        <dbReference type="Proteomes" id="UP000190285"/>
    </source>
</evidence>
<accession>A0A1T5MDC3</accession>
<evidence type="ECO:0000256" key="6">
    <source>
        <dbReference type="SAM" id="Phobius"/>
    </source>
</evidence>
<feature type="transmembrane region" description="Helical" evidence="6">
    <location>
        <begin position="690"/>
        <end position="710"/>
    </location>
</feature>
<dbReference type="GO" id="GO:0006011">
    <property type="term" value="P:UDP-alpha-D-glucose metabolic process"/>
    <property type="evidence" value="ECO:0007669"/>
    <property type="project" value="InterPro"/>
</dbReference>
<proteinExistence type="predicted"/>
<keyword evidence="5 6" id="KW-0472">Membrane</keyword>
<dbReference type="RefSeq" id="WP_170917541.1">
    <property type="nucleotide sequence ID" value="NZ_FUZT01000014.1"/>
</dbReference>
<evidence type="ECO:0000313" key="7">
    <source>
        <dbReference type="EMBL" id="SKC86212.1"/>
    </source>
</evidence>
<evidence type="ECO:0000256" key="3">
    <source>
        <dbReference type="ARBA" id="ARBA00022692"/>
    </source>
</evidence>
<keyword evidence="3 6" id="KW-0812">Transmembrane</keyword>
<name>A0A1T5MDC3_9FIRM</name>
<organism evidence="7 8">
    <name type="scientific">Maledivibacter halophilus</name>
    <dbReference type="NCBI Taxonomy" id="36842"/>
    <lineage>
        <taxon>Bacteria</taxon>
        <taxon>Bacillati</taxon>
        <taxon>Bacillota</taxon>
        <taxon>Clostridia</taxon>
        <taxon>Peptostreptococcales</taxon>
        <taxon>Caminicellaceae</taxon>
        <taxon>Maledivibacter</taxon>
    </lineage>
</organism>
<dbReference type="Gene3D" id="2.60.120.260">
    <property type="entry name" value="Galactose-binding domain-like"/>
    <property type="match status" value="2"/>
</dbReference>